<dbReference type="GO" id="GO:0003676">
    <property type="term" value="F:nucleic acid binding"/>
    <property type="evidence" value="ECO:0007669"/>
    <property type="project" value="InterPro"/>
</dbReference>
<dbReference type="PANTHER" id="PTHR46177">
    <property type="entry name" value="INTEGRASE CATALYTIC DOMAIN-CONTAINING PROTEIN"/>
    <property type="match status" value="1"/>
</dbReference>
<accession>A0A9Q1BJ87</accession>
<keyword evidence="3" id="KW-1185">Reference proteome</keyword>
<dbReference type="EMBL" id="JAIZAY010000016">
    <property type="protein sequence ID" value="KAJ8027591.1"/>
    <property type="molecule type" value="Genomic_DNA"/>
</dbReference>
<evidence type="ECO:0000313" key="2">
    <source>
        <dbReference type="EMBL" id="KAJ8027591.1"/>
    </source>
</evidence>
<dbReference type="AlphaFoldDB" id="A0A9Q1BJ87"/>
<dbReference type="Proteomes" id="UP001152320">
    <property type="component" value="Chromosome 16"/>
</dbReference>
<dbReference type="InterPro" id="IPR058913">
    <property type="entry name" value="Integrase_dom_put"/>
</dbReference>
<dbReference type="PANTHER" id="PTHR46177:SF1">
    <property type="entry name" value="INTEGRASE CATALYTIC DOMAIN-CONTAINING PROTEIN"/>
    <property type="match status" value="1"/>
</dbReference>
<sequence length="136" mass="15810">MTQETTRLPLNALGTDGVALRRSRRIIRRRYRYARPNYLIHTDGYNKQKQYGFAVHAAIDGFSRKVLWLCVGNSKNNPRMLAKLFIDYVKRIGGVPKIVRADRGTENVFLRHLQIALRSYHDSLYISCVLCLNVTW</sequence>
<dbReference type="Pfam" id="PF24764">
    <property type="entry name" value="rva_4"/>
    <property type="match status" value="1"/>
</dbReference>
<proteinExistence type="predicted"/>
<gene>
    <name evidence="2" type="ORF">HOLleu_32773</name>
</gene>
<comment type="caution">
    <text evidence="2">The sequence shown here is derived from an EMBL/GenBank/DDBJ whole genome shotgun (WGS) entry which is preliminary data.</text>
</comment>
<evidence type="ECO:0000259" key="1">
    <source>
        <dbReference type="Pfam" id="PF24764"/>
    </source>
</evidence>
<dbReference type="SUPFAM" id="SSF53098">
    <property type="entry name" value="Ribonuclease H-like"/>
    <property type="match status" value="1"/>
</dbReference>
<dbReference type="InterPro" id="IPR012337">
    <property type="entry name" value="RNaseH-like_sf"/>
</dbReference>
<dbReference type="OrthoDB" id="9998685at2759"/>
<dbReference type="InterPro" id="IPR036397">
    <property type="entry name" value="RNaseH_sf"/>
</dbReference>
<reference evidence="2" key="1">
    <citation type="submission" date="2021-10" db="EMBL/GenBank/DDBJ databases">
        <title>Tropical sea cucumber genome reveals ecological adaptation and Cuvierian tubules defense mechanism.</title>
        <authorList>
            <person name="Chen T."/>
        </authorList>
    </citation>
    <scope>NUCLEOTIDE SEQUENCE</scope>
    <source>
        <strain evidence="2">Nanhai2018</strain>
        <tissue evidence="2">Muscle</tissue>
    </source>
</reference>
<dbReference type="Gene3D" id="3.30.420.10">
    <property type="entry name" value="Ribonuclease H-like superfamily/Ribonuclease H"/>
    <property type="match status" value="1"/>
</dbReference>
<organism evidence="2 3">
    <name type="scientific">Holothuria leucospilota</name>
    <name type="common">Black long sea cucumber</name>
    <name type="synonym">Mertensiothuria leucospilota</name>
    <dbReference type="NCBI Taxonomy" id="206669"/>
    <lineage>
        <taxon>Eukaryota</taxon>
        <taxon>Metazoa</taxon>
        <taxon>Echinodermata</taxon>
        <taxon>Eleutherozoa</taxon>
        <taxon>Echinozoa</taxon>
        <taxon>Holothuroidea</taxon>
        <taxon>Aspidochirotacea</taxon>
        <taxon>Aspidochirotida</taxon>
        <taxon>Holothuriidae</taxon>
        <taxon>Holothuria</taxon>
    </lineage>
</organism>
<evidence type="ECO:0000313" key="3">
    <source>
        <dbReference type="Proteomes" id="UP001152320"/>
    </source>
</evidence>
<feature type="domain" description="Integrase core" evidence="1">
    <location>
        <begin position="31"/>
        <end position="113"/>
    </location>
</feature>
<protein>
    <recommendedName>
        <fullName evidence="1">Integrase core domain-containing protein</fullName>
    </recommendedName>
</protein>
<name>A0A9Q1BJ87_HOLLE</name>